<keyword evidence="3" id="KW-1185">Reference proteome</keyword>
<organism evidence="2 3">
    <name type="scientific">Thermotalea metallivorans</name>
    <dbReference type="NCBI Taxonomy" id="520762"/>
    <lineage>
        <taxon>Bacteria</taxon>
        <taxon>Bacillati</taxon>
        <taxon>Bacillota</taxon>
        <taxon>Clostridia</taxon>
        <taxon>Peptostreptococcales</taxon>
        <taxon>Thermotaleaceae</taxon>
        <taxon>Thermotalea</taxon>
    </lineage>
</organism>
<dbReference type="RefSeq" id="WP_157064887.1">
    <property type="nucleotide sequence ID" value="NZ_LOEE01000019.1"/>
</dbReference>
<keyword evidence="1" id="KW-0175">Coiled coil</keyword>
<name>A0A140L961_9FIRM</name>
<dbReference type="STRING" id="520762.AN619_06140"/>
<evidence type="ECO:0000313" key="2">
    <source>
        <dbReference type="EMBL" id="KXG77086.1"/>
    </source>
</evidence>
<proteinExistence type="predicted"/>
<gene>
    <name evidence="2" type="ORF">AN619_06140</name>
</gene>
<evidence type="ECO:0000313" key="3">
    <source>
        <dbReference type="Proteomes" id="UP000070456"/>
    </source>
</evidence>
<dbReference type="EMBL" id="LOEE01000019">
    <property type="protein sequence ID" value="KXG77086.1"/>
    <property type="molecule type" value="Genomic_DNA"/>
</dbReference>
<accession>A0A140L961</accession>
<comment type="caution">
    <text evidence="2">The sequence shown here is derived from an EMBL/GenBank/DDBJ whole genome shotgun (WGS) entry which is preliminary data.</text>
</comment>
<dbReference type="AlphaFoldDB" id="A0A140L961"/>
<dbReference type="Proteomes" id="UP000070456">
    <property type="component" value="Unassembled WGS sequence"/>
</dbReference>
<reference evidence="2 3" key="1">
    <citation type="submission" date="2015-12" db="EMBL/GenBank/DDBJ databases">
        <title>Draft genome sequence of the thermoanaerobe Thermotalea metallivorans, an isolate from the runoff channel of the Great Artesian Basin, Australia.</title>
        <authorList>
            <person name="Patel B.K."/>
        </authorList>
    </citation>
    <scope>NUCLEOTIDE SEQUENCE [LARGE SCALE GENOMIC DNA]</scope>
    <source>
        <strain evidence="2 3">B2-1</strain>
    </source>
</reference>
<evidence type="ECO:0000256" key="1">
    <source>
        <dbReference type="SAM" id="Coils"/>
    </source>
</evidence>
<feature type="coiled-coil region" evidence="1">
    <location>
        <begin position="1"/>
        <end position="31"/>
    </location>
</feature>
<protein>
    <submittedName>
        <fullName evidence="2">Uncharacterized protein</fullName>
    </submittedName>
</protein>
<sequence length="48" mass="5788">MDKMADKLERFEEELEALREIYAALDELNQKRLEEAIIMLKTKFSDRI</sequence>